<dbReference type="Proteomes" id="UP001362999">
    <property type="component" value="Unassembled WGS sequence"/>
</dbReference>
<dbReference type="InterPro" id="IPR026893">
    <property type="entry name" value="Tyr/Ser_Pase_IphP-type"/>
</dbReference>
<accession>A0AAW0EEE7</accession>
<dbReference type="Gene3D" id="3.90.190.10">
    <property type="entry name" value="Protein tyrosine phosphatase superfamily"/>
    <property type="match status" value="1"/>
</dbReference>
<dbReference type="PROSITE" id="PS00383">
    <property type="entry name" value="TYR_PHOSPHATASE_1"/>
    <property type="match status" value="1"/>
</dbReference>
<evidence type="ECO:0000313" key="3">
    <source>
        <dbReference type="Proteomes" id="UP001362999"/>
    </source>
</evidence>
<dbReference type="PANTHER" id="PTHR31126">
    <property type="entry name" value="TYROSINE-PROTEIN PHOSPHATASE"/>
    <property type="match status" value="1"/>
</dbReference>
<dbReference type="PANTHER" id="PTHR31126:SF1">
    <property type="entry name" value="TYROSINE SPECIFIC PROTEIN PHOSPHATASES DOMAIN-CONTAINING PROTEIN"/>
    <property type="match status" value="1"/>
</dbReference>
<dbReference type="PROSITE" id="PS50056">
    <property type="entry name" value="TYR_PHOSPHATASE_2"/>
    <property type="match status" value="1"/>
</dbReference>
<dbReference type="InterPro" id="IPR000387">
    <property type="entry name" value="Tyr_Pase_dom"/>
</dbReference>
<gene>
    <name evidence="2" type="ORF">R3P38DRAFT_2833053</name>
</gene>
<reference evidence="2 3" key="1">
    <citation type="journal article" date="2024" name="J Genomics">
        <title>Draft genome sequencing and assembly of Favolaschia claudopus CIRM-BRFM 2984 isolated from oak limbs.</title>
        <authorList>
            <person name="Navarro D."/>
            <person name="Drula E."/>
            <person name="Chaduli D."/>
            <person name="Cazenave R."/>
            <person name="Ahrendt S."/>
            <person name="Wang J."/>
            <person name="Lipzen A."/>
            <person name="Daum C."/>
            <person name="Barry K."/>
            <person name="Grigoriev I.V."/>
            <person name="Favel A."/>
            <person name="Rosso M.N."/>
            <person name="Martin F."/>
        </authorList>
    </citation>
    <scope>NUCLEOTIDE SEQUENCE [LARGE SCALE GENOMIC DNA]</scope>
    <source>
        <strain evidence="2 3">CIRM-BRFM 2984</strain>
    </source>
</reference>
<comment type="caution">
    <text evidence="2">The sequence shown here is derived from an EMBL/GenBank/DDBJ whole genome shotgun (WGS) entry which is preliminary data.</text>
</comment>
<organism evidence="2 3">
    <name type="scientific">Favolaschia claudopus</name>
    <dbReference type="NCBI Taxonomy" id="2862362"/>
    <lineage>
        <taxon>Eukaryota</taxon>
        <taxon>Fungi</taxon>
        <taxon>Dikarya</taxon>
        <taxon>Basidiomycota</taxon>
        <taxon>Agaricomycotina</taxon>
        <taxon>Agaricomycetes</taxon>
        <taxon>Agaricomycetidae</taxon>
        <taxon>Agaricales</taxon>
        <taxon>Marasmiineae</taxon>
        <taxon>Mycenaceae</taxon>
        <taxon>Favolaschia</taxon>
    </lineage>
</organism>
<name>A0AAW0EEE7_9AGAR</name>
<proteinExistence type="predicted"/>
<dbReference type="SUPFAM" id="SSF52799">
    <property type="entry name" value="(Phosphotyrosine protein) phosphatases II"/>
    <property type="match status" value="1"/>
</dbReference>
<evidence type="ECO:0000313" key="2">
    <source>
        <dbReference type="EMBL" id="KAK7062042.1"/>
    </source>
</evidence>
<dbReference type="GO" id="GO:0004721">
    <property type="term" value="F:phosphoprotein phosphatase activity"/>
    <property type="evidence" value="ECO:0007669"/>
    <property type="project" value="InterPro"/>
</dbReference>
<dbReference type="AlphaFoldDB" id="A0AAW0EEE7"/>
<sequence>MSDLEPLDPQFVQEQLSRLPFVAIPGVINVRDLGGLSSHLFPNLITKPGYIYRSAELSGVTDEGKIRFKELGITQVFDLRSDTEIAKYNTPGPDIEGIEFTHVPVFKKEDYSPEMMAKRYHLYASGKTEAFMELYSQILDHGGPAFGTILRHVRDKPTVPFIVHCTAGKDRTGVIAAILLKLAGVNNDAIAKDYALTRVGREPARAMIIERLSKEPLFASNNEAALNMFTCRDTTMSAFLDLMDEKYSGVEGYVKQFTGLNDEDISTIRQNLLVPATAAESSVRSKA</sequence>
<feature type="domain" description="Tyrosine specific protein phosphatases" evidence="1">
    <location>
        <begin position="129"/>
        <end position="180"/>
    </location>
</feature>
<keyword evidence="3" id="KW-1185">Reference proteome</keyword>
<dbReference type="InterPro" id="IPR029021">
    <property type="entry name" value="Prot-tyrosine_phosphatase-like"/>
</dbReference>
<dbReference type="EMBL" id="JAWWNJ010000002">
    <property type="protein sequence ID" value="KAK7062042.1"/>
    <property type="molecule type" value="Genomic_DNA"/>
</dbReference>
<dbReference type="Pfam" id="PF13350">
    <property type="entry name" value="Y_phosphatase3"/>
    <property type="match status" value="1"/>
</dbReference>
<protein>
    <submittedName>
        <fullName evidence="2">Protein-tyrosine phosphatase-like protein</fullName>
    </submittedName>
</protein>
<dbReference type="InterPro" id="IPR016130">
    <property type="entry name" value="Tyr_Pase_AS"/>
</dbReference>
<evidence type="ECO:0000259" key="1">
    <source>
        <dbReference type="PROSITE" id="PS50056"/>
    </source>
</evidence>